<keyword evidence="1" id="KW-0540">Nuclease</keyword>
<dbReference type="CDD" id="cd06127">
    <property type="entry name" value="DEDDh"/>
    <property type="match status" value="1"/>
</dbReference>
<protein>
    <submittedName>
        <fullName evidence="5">3'-5' exonuclease</fullName>
    </submittedName>
</protein>
<dbReference type="SUPFAM" id="SSF53098">
    <property type="entry name" value="Ribonuclease H-like"/>
    <property type="match status" value="1"/>
</dbReference>
<evidence type="ECO:0000259" key="4">
    <source>
        <dbReference type="SMART" id="SM00479"/>
    </source>
</evidence>
<sequence>MSQFTWFTGRGPALLEAQLDRRIGLAEPAALDHRPLHEQRLVVLDLETSGLDTRRDQLLSIGAVVIEGGAIDLGQQFECTLQRRDHKVGPSVLIHGLAPSDIAAGIEPAEALLDFMAFLGDSPLLAFHAGFDQRMLARALKQSLGYRLRHEFFDVAELAPLLCPQAKIPHGGLDDWTGYFGLQAQQRHHASADALVTAELALILFSKARRQQLDSLLALQQRLAGWRRRQRAHSLHRQH</sequence>
<dbReference type="Pfam" id="PF00929">
    <property type="entry name" value="RNase_T"/>
    <property type="match status" value="1"/>
</dbReference>
<organism evidence="5 6">
    <name type="scientific">Pseudomonas aestuarii</name>
    <dbReference type="NCBI Taxonomy" id="3018340"/>
    <lineage>
        <taxon>Bacteria</taxon>
        <taxon>Pseudomonadati</taxon>
        <taxon>Pseudomonadota</taxon>
        <taxon>Gammaproteobacteria</taxon>
        <taxon>Pseudomonadales</taxon>
        <taxon>Pseudomonadaceae</taxon>
        <taxon>Pseudomonas</taxon>
    </lineage>
</organism>
<dbReference type="Gene3D" id="3.30.420.10">
    <property type="entry name" value="Ribonuclease H-like superfamily/Ribonuclease H"/>
    <property type="match status" value="1"/>
</dbReference>
<evidence type="ECO:0000313" key="6">
    <source>
        <dbReference type="Proteomes" id="UP001212042"/>
    </source>
</evidence>
<gene>
    <name evidence="5" type="ORF">PH586_21775</name>
</gene>
<reference evidence="5 6" key="1">
    <citation type="submission" date="2023-01" db="EMBL/GenBank/DDBJ databases">
        <title>Pseudomonas SA3-5T sp. nov., isolated from tidal flat sediment.</title>
        <authorList>
            <person name="Kim H.S."/>
            <person name="Kim J.-S."/>
            <person name="Suh M.K."/>
            <person name="Eom M.K."/>
            <person name="Lee J.-S."/>
        </authorList>
    </citation>
    <scope>NUCLEOTIDE SEQUENCE [LARGE SCALE GENOMIC DNA]</scope>
    <source>
        <strain evidence="5 6">SA3-5</strain>
    </source>
</reference>
<feature type="domain" description="Exonuclease" evidence="4">
    <location>
        <begin position="40"/>
        <end position="210"/>
    </location>
</feature>
<dbReference type="GO" id="GO:0004527">
    <property type="term" value="F:exonuclease activity"/>
    <property type="evidence" value="ECO:0007669"/>
    <property type="project" value="UniProtKB-KW"/>
</dbReference>
<dbReference type="PANTHER" id="PTHR30231:SF4">
    <property type="entry name" value="PROTEIN NEN2"/>
    <property type="match status" value="1"/>
</dbReference>
<evidence type="ECO:0000256" key="1">
    <source>
        <dbReference type="ARBA" id="ARBA00022722"/>
    </source>
</evidence>
<proteinExistence type="predicted"/>
<dbReference type="SMART" id="SM00479">
    <property type="entry name" value="EXOIII"/>
    <property type="match status" value="1"/>
</dbReference>
<keyword evidence="3 5" id="KW-0269">Exonuclease</keyword>
<name>A0ABT4XLD6_9PSED</name>
<keyword evidence="6" id="KW-1185">Reference proteome</keyword>
<accession>A0ABT4XLD6</accession>
<dbReference type="EMBL" id="JAQJZJ010000014">
    <property type="protein sequence ID" value="MDA7089013.1"/>
    <property type="molecule type" value="Genomic_DNA"/>
</dbReference>
<evidence type="ECO:0000256" key="2">
    <source>
        <dbReference type="ARBA" id="ARBA00022801"/>
    </source>
</evidence>
<dbReference type="InterPro" id="IPR012337">
    <property type="entry name" value="RNaseH-like_sf"/>
</dbReference>
<evidence type="ECO:0000256" key="3">
    <source>
        <dbReference type="ARBA" id="ARBA00022839"/>
    </source>
</evidence>
<dbReference type="Proteomes" id="UP001212042">
    <property type="component" value="Unassembled WGS sequence"/>
</dbReference>
<dbReference type="InterPro" id="IPR013520">
    <property type="entry name" value="Ribonucl_H"/>
</dbReference>
<keyword evidence="2" id="KW-0378">Hydrolase</keyword>
<evidence type="ECO:0000313" key="5">
    <source>
        <dbReference type="EMBL" id="MDA7089013.1"/>
    </source>
</evidence>
<comment type="caution">
    <text evidence="5">The sequence shown here is derived from an EMBL/GenBank/DDBJ whole genome shotgun (WGS) entry which is preliminary data.</text>
</comment>
<dbReference type="PANTHER" id="PTHR30231">
    <property type="entry name" value="DNA POLYMERASE III SUBUNIT EPSILON"/>
    <property type="match status" value="1"/>
</dbReference>
<dbReference type="InterPro" id="IPR036397">
    <property type="entry name" value="RNaseH_sf"/>
</dbReference>
<dbReference type="RefSeq" id="WP_271349903.1">
    <property type="nucleotide sequence ID" value="NZ_JAQJZJ010000014.1"/>
</dbReference>